<dbReference type="STRING" id="1850250.LPB142_16195"/>
<keyword evidence="7 9" id="KW-0472">Membrane</keyword>
<feature type="domain" description="Polysaccharide chain length determinant N-terminal" evidence="10">
    <location>
        <begin position="19"/>
        <end position="107"/>
    </location>
</feature>
<reference evidence="12 13" key="1">
    <citation type="submission" date="2016-10" db="EMBL/GenBank/DDBJ databases">
        <title>Rhodobacter sp. LPB0142, isolated from sea water.</title>
        <authorList>
            <person name="Kim E."/>
            <person name="Yi H."/>
        </authorList>
    </citation>
    <scope>NUCLEOTIDE SEQUENCE [LARGE SCALE GENOMIC DNA]</scope>
    <source>
        <strain evidence="12 13">LPB0142</strain>
    </source>
</reference>
<evidence type="ECO:0000256" key="7">
    <source>
        <dbReference type="ARBA" id="ARBA00023136"/>
    </source>
</evidence>
<dbReference type="InterPro" id="IPR032807">
    <property type="entry name" value="GNVR"/>
</dbReference>
<dbReference type="Pfam" id="PF23607">
    <property type="entry name" value="WZC_N"/>
    <property type="match status" value="1"/>
</dbReference>
<keyword evidence="4" id="KW-0547">Nucleotide-binding</keyword>
<dbReference type="SUPFAM" id="SSF52540">
    <property type="entry name" value="P-loop containing nucleoside triphosphate hydrolases"/>
    <property type="match status" value="1"/>
</dbReference>
<dbReference type="KEGG" id="rhp:LPB142_16195"/>
<evidence type="ECO:0000256" key="5">
    <source>
        <dbReference type="ARBA" id="ARBA00022840"/>
    </source>
</evidence>
<accession>A0A1D9MFN8</accession>
<keyword evidence="13" id="KW-1185">Reference proteome</keyword>
<dbReference type="NCBIfam" id="TIGR01007">
    <property type="entry name" value="eps_fam"/>
    <property type="match status" value="1"/>
</dbReference>
<keyword evidence="8" id="KW-0175">Coiled coil</keyword>
<dbReference type="Pfam" id="PF13807">
    <property type="entry name" value="GNVR"/>
    <property type="match status" value="1"/>
</dbReference>
<evidence type="ECO:0000313" key="13">
    <source>
        <dbReference type="Proteomes" id="UP000176562"/>
    </source>
</evidence>
<dbReference type="InterPro" id="IPR050445">
    <property type="entry name" value="Bact_polysacc_biosynth/exp"/>
</dbReference>
<keyword evidence="6 9" id="KW-1133">Transmembrane helix</keyword>
<dbReference type="EMBL" id="CP017781">
    <property type="protein sequence ID" value="AOZ70682.1"/>
    <property type="molecule type" value="Genomic_DNA"/>
</dbReference>
<evidence type="ECO:0000259" key="11">
    <source>
        <dbReference type="Pfam" id="PF13807"/>
    </source>
</evidence>
<evidence type="ECO:0008006" key="14">
    <source>
        <dbReference type="Google" id="ProtNLM"/>
    </source>
</evidence>
<dbReference type="GO" id="GO:0005524">
    <property type="term" value="F:ATP binding"/>
    <property type="evidence" value="ECO:0007669"/>
    <property type="project" value="UniProtKB-KW"/>
</dbReference>
<dbReference type="GO" id="GO:0004713">
    <property type="term" value="F:protein tyrosine kinase activity"/>
    <property type="evidence" value="ECO:0007669"/>
    <property type="project" value="TreeGrafter"/>
</dbReference>
<dbReference type="CDD" id="cd05387">
    <property type="entry name" value="BY-kinase"/>
    <property type="match status" value="1"/>
</dbReference>
<dbReference type="Gene3D" id="3.40.50.300">
    <property type="entry name" value="P-loop containing nucleotide triphosphate hydrolases"/>
    <property type="match status" value="1"/>
</dbReference>
<evidence type="ECO:0000256" key="4">
    <source>
        <dbReference type="ARBA" id="ARBA00022741"/>
    </source>
</evidence>
<dbReference type="GO" id="GO:0005886">
    <property type="term" value="C:plasma membrane"/>
    <property type="evidence" value="ECO:0007669"/>
    <property type="project" value="UniProtKB-SubCell"/>
</dbReference>
<dbReference type="InterPro" id="IPR005702">
    <property type="entry name" value="Wzc-like_C"/>
</dbReference>
<dbReference type="InterPro" id="IPR027417">
    <property type="entry name" value="P-loop_NTPase"/>
</dbReference>
<dbReference type="Proteomes" id="UP000176562">
    <property type="component" value="Chromosome"/>
</dbReference>
<evidence type="ECO:0000256" key="8">
    <source>
        <dbReference type="SAM" id="Coils"/>
    </source>
</evidence>
<gene>
    <name evidence="12" type="ORF">LPB142_16195</name>
</gene>
<evidence type="ECO:0000256" key="9">
    <source>
        <dbReference type="SAM" id="Phobius"/>
    </source>
</evidence>
<feature type="transmembrane region" description="Helical" evidence="9">
    <location>
        <begin position="36"/>
        <end position="58"/>
    </location>
</feature>
<sequence length="724" mass="78838">MVVQTHDWKSAATGAQNDGVDLRDVLLRLWQARRMVGLAGVAGMFTGMLVYLGSAPVYQADALLQLESRSAALSLPSALTAQLDDDPHTVTEIEILRSRMVLGEAVARLNLDWHVAPQRAPLIGTYLALHDVPLPNARFLRAYARKGEIIELDGLQVPDGWIGARLELTAGTGGRYALRLPDGRMLQGEVGQTLTDAQSGLVLRVGKLAAPEGRRFDLVQRSRTAAIADLRSRLGVTETTRQSFMLRLTYADASPAEAEQTLDAVAQAYLRQNINRSSAEAASSLAFIESNLLTAEAAVSAAETALNDFRRSNQAIDLDFEAQDMLSQTAALKSQLETLNREETAMRQRYTPSHPAYRQLLADKSHVESQLVNLQDQISRLPGTQRELVKLTGALDVAQENYMQLSIRAQELRVMQASKIGNVRIVDLARATGAPVSPRLSRILPFWTVTAMIAAAAIVLLRNWLRVGITRTADLESLGLGVFAVVQYMRGIGDRRNRRLREIFALNAPRDAAIESFRSMRTSLHFSMTGARNNAVLVTGATPEVGKSFCAENLAVVSAMAGQRVCLVDGDMRRGTAHLRFGVKRSHPGLSSYLEGTADLDSILVKGPLEGLWLIPTGPLPHNPSELLMNPRLSALVAELNRRFDLTVIDSPPALNVTDPVLIGKEMGATLLIARHNRTTPSELTAVRGLMAAAGVQITGAVLNCYDPRSSTEAYGAAYSRYYA</sequence>
<comment type="subcellular location">
    <subcellularLocation>
        <location evidence="1">Cell membrane</location>
        <topology evidence="1">Multi-pass membrane protein</topology>
    </subcellularLocation>
</comment>
<keyword evidence="2" id="KW-1003">Cell membrane</keyword>
<protein>
    <recommendedName>
        <fullName evidence="14">Acetyltransferase</fullName>
    </recommendedName>
</protein>
<dbReference type="AlphaFoldDB" id="A0A1D9MFN8"/>
<evidence type="ECO:0000256" key="6">
    <source>
        <dbReference type="ARBA" id="ARBA00022989"/>
    </source>
</evidence>
<feature type="domain" description="Tyrosine-protein kinase G-rich" evidence="11">
    <location>
        <begin position="384"/>
        <end position="463"/>
    </location>
</feature>
<name>A0A1D9MFN8_9RHOB</name>
<dbReference type="RefSeq" id="WP_071167003.1">
    <property type="nucleotide sequence ID" value="NZ_CP017781.1"/>
</dbReference>
<keyword evidence="3 9" id="KW-0812">Transmembrane</keyword>
<keyword evidence="5" id="KW-0067">ATP-binding</keyword>
<dbReference type="PANTHER" id="PTHR32309">
    <property type="entry name" value="TYROSINE-PROTEIN KINASE"/>
    <property type="match status" value="1"/>
</dbReference>
<proteinExistence type="predicted"/>
<feature type="coiled-coil region" evidence="8">
    <location>
        <begin position="322"/>
        <end position="415"/>
    </location>
</feature>
<evidence type="ECO:0000259" key="10">
    <source>
        <dbReference type="Pfam" id="PF02706"/>
    </source>
</evidence>
<evidence type="ECO:0000256" key="1">
    <source>
        <dbReference type="ARBA" id="ARBA00004651"/>
    </source>
</evidence>
<dbReference type="Pfam" id="PF02706">
    <property type="entry name" value="Wzz"/>
    <property type="match status" value="1"/>
</dbReference>
<dbReference type="PANTHER" id="PTHR32309:SF32">
    <property type="entry name" value="TYROSINE-PROTEIN KINASE ETK-RELATED"/>
    <property type="match status" value="1"/>
</dbReference>
<feature type="transmembrane region" description="Helical" evidence="9">
    <location>
        <begin position="444"/>
        <end position="461"/>
    </location>
</feature>
<organism evidence="12 13">
    <name type="scientific">Rhodobacter xanthinilyticus</name>
    <dbReference type="NCBI Taxonomy" id="1850250"/>
    <lineage>
        <taxon>Bacteria</taxon>
        <taxon>Pseudomonadati</taxon>
        <taxon>Pseudomonadota</taxon>
        <taxon>Alphaproteobacteria</taxon>
        <taxon>Rhodobacterales</taxon>
        <taxon>Rhodobacter group</taxon>
        <taxon>Rhodobacter</taxon>
    </lineage>
</organism>
<dbReference type="InterPro" id="IPR003856">
    <property type="entry name" value="LPS_length_determ_N"/>
</dbReference>
<evidence type="ECO:0000256" key="3">
    <source>
        <dbReference type="ARBA" id="ARBA00022692"/>
    </source>
</evidence>
<evidence type="ECO:0000256" key="2">
    <source>
        <dbReference type="ARBA" id="ARBA00022475"/>
    </source>
</evidence>
<evidence type="ECO:0000313" key="12">
    <source>
        <dbReference type="EMBL" id="AOZ70682.1"/>
    </source>
</evidence>